<dbReference type="EMBL" id="CP140154">
    <property type="protein sequence ID" value="WQG91493.1"/>
    <property type="molecule type" value="Genomic_DNA"/>
</dbReference>
<evidence type="ECO:0000313" key="6">
    <source>
        <dbReference type="Proteomes" id="UP000183788"/>
    </source>
</evidence>
<evidence type="ECO:0000259" key="3">
    <source>
        <dbReference type="Pfam" id="PF00296"/>
    </source>
</evidence>
<name>A0A1K1MPZ1_9BACT</name>
<evidence type="ECO:0000256" key="1">
    <source>
        <dbReference type="ARBA" id="ARBA00007789"/>
    </source>
</evidence>
<organism evidence="4 6">
    <name type="scientific">Chitinophaga sancti</name>
    <dbReference type="NCBI Taxonomy" id="1004"/>
    <lineage>
        <taxon>Bacteria</taxon>
        <taxon>Pseudomonadati</taxon>
        <taxon>Bacteroidota</taxon>
        <taxon>Chitinophagia</taxon>
        <taxon>Chitinophagales</taxon>
        <taxon>Chitinophagaceae</taxon>
        <taxon>Chitinophaga</taxon>
    </lineage>
</organism>
<dbReference type="InterPro" id="IPR011251">
    <property type="entry name" value="Luciferase-like_dom"/>
</dbReference>
<dbReference type="Gene3D" id="3.20.20.30">
    <property type="entry name" value="Luciferase-like domain"/>
    <property type="match status" value="1"/>
</dbReference>
<protein>
    <recommendedName>
        <fullName evidence="2">Luciferase-like monooxygenase</fullName>
    </recommendedName>
</protein>
<dbReference type="RefSeq" id="WP_072357289.1">
    <property type="nucleotide sequence ID" value="NZ_CP139972.1"/>
</dbReference>
<comment type="similarity">
    <text evidence="1">To bacterial alkanal monooxygenase alpha and beta chains.</text>
</comment>
<evidence type="ECO:0000313" key="4">
    <source>
        <dbReference type="EMBL" id="SFW25244.1"/>
    </source>
</evidence>
<accession>A0A1K1MPZ1</accession>
<dbReference type="Pfam" id="PF00296">
    <property type="entry name" value="Bac_luciferase"/>
    <property type="match status" value="1"/>
</dbReference>
<dbReference type="GO" id="GO:0016705">
    <property type="term" value="F:oxidoreductase activity, acting on paired donors, with incorporation or reduction of molecular oxygen"/>
    <property type="evidence" value="ECO:0007669"/>
    <property type="project" value="InterPro"/>
</dbReference>
<dbReference type="STRING" id="1004.SAMN05661012_00781"/>
<dbReference type="PANTHER" id="PTHR30137">
    <property type="entry name" value="LUCIFERASE-LIKE MONOOXYGENASE"/>
    <property type="match status" value="1"/>
</dbReference>
<dbReference type="AlphaFoldDB" id="A0A1K1MPZ1"/>
<dbReference type="FunFam" id="3.20.20.30:FF:000002">
    <property type="entry name" value="LLM class flavin-dependent oxidoreductase"/>
    <property type="match status" value="1"/>
</dbReference>
<dbReference type="InterPro" id="IPR050766">
    <property type="entry name" value="Bact_Lucif_Oxidored"/>
</dbReference>
<dbReference type="EMBL" id="FPIZ01000002">
    <property type="protein sequence ID" value="SFW25244.1"/>
    <property type="molecule type" value="Genomic_DNA"/>
</dbReference>
<gene>
    <name evidence="4" type="ORF">SAMN05661012_00781</name>
    <name evidence="5" type="ORF">SR876_08270</name>
</gene>
<dbReference type="OrthoDB" id="9780518at2"/>
<dbReference type="InterPro" id="IPR019949">
    <property type="entry name" value="CmoO-like"/>
</dbReference>
<dbReference type="CDD" id="cd00347">
    <property type="entry name" value="Flavin_utilizing_monoxygenases"/>
    <property type="match status" value="1"/>
</dbReference>
<reference evidence="4 6" key="1">
    <citation type="submission" date="2016-11" db="EMBL/GenBank/DDBJ databases">
        <authorList>
            <person name="Jaros S."/>
            <person name="Januszkiewicz K."/>
            <person name="Wedrychowicz H."/>
        </authorList>
    </citation>
    <scope>NUCLEOTIDE SEQUENCE [LARGE SCALE GENOMIC DNA]</scope>
    <source>
        <strain evidence="4 6">DSM 784</strain>
    </source>
</reference>
<dbReference type="Proteomes" id="UP001326715">
    <property type="component" value="Chromosome"/>
</dbReference>
<keyword evidence="7" id="KW-1185">Reference proteome</keyword>
<dbReference type="SUPFAM" id="SSF51679">
    <property type="entry name" value="Bacterial luciferase-like"/>
    <property type="match status" value="1"/>
</dbReference>
<dbReference type="PANTHER" id="PTHR30137:SF19">
    <property type="entry name" value="LUCIFERASE-LIKE MONOOXYGENASE"/>
    <property type="match status" value="1"/>
</dbReference>
<sequence length="342" mass="38657">MPDRKIRLSVLDQSPIRRGSNAVEALQESIQLAKLADRLGFTRYWLSEHHNTRALASAAPEILIARLAAATKYIRLGSGGVMLPNHSTLKVAENFRLLEALYPNRIDLGIGRAPGGDRLTAHVLNPSNSFEPREFVQQIHDLEGYLTDSDALGTVHEKVKAIPQIDTFPGLWMLTSSGESGLLAARQGWALSFAHFIYPVGGPQAVRTYRDRFQPSVFLPQPEANVGIFVFCADTQEKADELQAMMDYRLLSLEKGKFDVYPTWEEVRDYEYTDMEWQRVLANRGRMISGTPKNVKVKLQKLADDYQVDEIVIATMADKAEDRFRSYELLAEQFQLEPRNTD</sequence>
<dbReference type="InterPro" id="IPR036661">
    <property type="entry name" value="Luciferase-like_sf"/>
</dbReference>
<dbReference type="Proteomes" id="UP000183788">
    <property type="component" value="Unassembled WGS sequence"/>
</dbReference>
<feature type="domain" description="Luciferase-like" evidence="3">
    <location>
        <begin position="13"/>
        <end position="301"/>
    </location>
</feature>
<reference evidence="5 7" key="2">
    <citation type="submission" date="2023-11" db="EMBL/GenBank/DDBJ databases">
        <title>MicrobeMod: A computational toolkit for identifying prokaryotic methylation and restriction-modification with nanopore sequencing.</title>
        <authorList>
            <person name="Crits-Christoph A."/>
            <person name="Kang S.C."/>
            <person name="Lee H."/>
            <person name="Ostrov N."/>
        </authorList>
    </citation>
    <scope>NUCLEOTIDE SEQUENCE [LARGE SCALE GENOMIC DNA]</scope>
    <source>
        <strain evidence="5 7">ATCC 23090</strain>
    </source>
</reference>
<evidence type="ECO:0000313" key="7">
    <source>
        <dbReference type="Proteomes" id="UP001326715"/>
    </source>
</evidence>
<dbReference type="NCBIfam" id="TIGR03558">
    <property type="entry name" value="oxido_grp_1"/>
    <property type="match status" value="1"/>
</dbReference>
<evidence type="ECO:0000256" key="2">
    <source>
        <dbReference type="ARBA" id="ARBA00074555"/>
    </source>
</evidence>
<evidence type="ECO:0000313" key="5">
    <source>
        <dbReference type="EMBL" id="WQG91493.1"/>
    </source>
</evidence>
<keyword evidence="5" id="KW-0560">Oxidoreductase</keyword>
<dbReference type="GO" id="GO:0005829">
    <property type="term" value="C:cytosol"/>
    <property type="evidence" value="ECO:0007669"/>
    <property type="project" value="TreeGrafter"/>
</dbReference>
<proteinExistence type="predicted"/>